<sequence length="256" mass="29093">MMKRILVIFRFILIFSVFFLTDISLFYNEFCCNFCLGKGTFIPFVSGFICDGRENGLDRLLFAESTYFFEIPVDTIINDGEYIHDPIVRKEILVEHDIPAVPQDGPANCLPACAEAVDRSFGGKMTQKDIRELPTLGGDPYYHALTDCKVWGAYEKKTGCFVTGFTPSEYSFDYILLNMIQGNRVVINLNLSNVGHCVVMQKIVQETTVEPDGTISRKLIYYAMDPGVKGQITRISKRKIMNAYNIFYIHPPQKVD</sequence>
<comment type="caution">
    <text evidence="2">The sequence shown here is derived from an EMBL/GenBank/DDBJ whole genome shotgun (WGS) entry which is preliminary data.</text>
</comment>
<name>A0A0E2LT69_PORGN</name>
<reference evidence="2 3" key="1">
    <citation type="submission" date="2013-06" db="EMBL/GenBank/DDBJ databases">
        <authorList>
            <person name="Weinstock G."/>
            <person name="Sodergren E."/>
            <person name="Lobos E.A."/>
            <person name="Fulton L."/>
            <person name="Fulton R."/>
            <person name="Courtney L."/>
            <person name="Fronick C."/>
            <person name="O'Laughlin M."/>
            <person name="Godfrey J."/>
            <person name="Wilson R.M."/>
            <person name="Miner T."/>
            <person name="Farmer C."/>
            <person name="Delehaunty K."/>
            <person name="Cordes M."/>
            <person name="Minx P."/>
            <person name="Tomlinson C."/>
            <person name="Chen J."/>
            <person name="Wollam A."/>
            <person name="Pepin K.H."/>
            <person name="Bhonagiri V."/>
            <person name="Zhang X."/>
            <person name="Warren W."/>
            <person name="Mitreva M."/>
            <person name="Mardis E.R."/>
            <person name="Wilson R.K."/>
        </authorList>
    </citation>
    <scope>NUCLEOTIDE SEQUENCE [LARGE SCALE GENOMIC DNA]</scope>
    <source>
        <strain evidence="2 3">F0570</strain>
    </source>
</reference>
<keyword evidence="1" id="KW-0812">Transmembrane</keyword>
<dbReference type="AlphaFoldDB" id="A0A0E2LT69"/>
<gene>
    <name evidence="2" type="ORF">HMPREF1555_00427</name>
</gene>
<dbReference type="HOGENOM" id="CLU_1085268_0_0_10"/>
<evidence type="ECO:0000313" key="2">
    <source>
        <dbReference type="EMBL" id="ERJ68413.1"/>
    </source>
</evidence>
<evidence type="ECO:0000313" key="3">
    <source>
        <dbReference type="Proteomes" id="UP000016630"/>
    </source>
</evidence>
<protein>
    <recommendedName>
        <fullName evidence="4">Peptidase C39-like domain-containing protein</fullName>
    </recommendedName>
</protein>
<feature type="transmembrane region" description="Helical" evidence="1">
    <location>
        <begin position="7"/>
        <end position="27"/>
    </location>
</feature>
<dbReference type="PATRIC" id="fig|1227271.3.peg.388"/>
<proteinExistence type="predicted"/>
<dbReference type="EMBL" id="AWUW01000023">
    <property type="protein sequence ID" value="ERJ68413.1"/>
    <property type="molecule type" value="Genomic_DNA"/>
</dbReference>
<evidence type="ECO:0000256" key="1">
    <source>
        <dbReference type="SAM" id="Phobius"/>
    </source>
</evidence>
<organism evidence="2 3">
    <name type="scientific">Porphyromonas gingivalis F0570</name>
    <dbReference type="NCBI Taxonomy" id="1227271"/>
    <lineage>
        <taxon>Bacteria</taxon>
        <taxon>Pseudomonadati</taxon>
        <taxon>Bacteroidota</taxon>
        <taxon>Bacteroidia</taxon>
        <taxon>Bacteroidales</taxon>
        <taxon>Porphyromonadaceae</taxon>
        <taxon>Porphyromonas</taxon>
    </lineage>
</organism>
<dbReference type="RefSeq" id="WP_021663026.1">
    <property type="nucleotide sequence ID" value="NZ_KI259120.1"/>
</dbReference>
<accession>A0A0E2LT69</accession>
<dbReference type="Proteomes" id="UP000016630">
    <property type="component" value="Unassembled WGS sequence"/>
</dbReference>
<keyword evidence="1" id="KW-0472">Membrane</keyword>
<keyword evidence="1" id="KW-1133">Transmembrane helix</keyword>
<evidence type="ECO:0008006" key="4">
    <source>
        <dbReference type="Google" id="ProtNLM"/>
    </source>
</evidence>